<feature type="compositionally biased region" description="Low complexity" evidence="8">
    <location>
        <begin position="28"/>
        <end position="37"/>
    </location>
</feature>
<keyword evidence="4" id="KW-0547">Nucleotide-binding</keyword>
<dbReference type="GO" id="GO:0016887">
    <property type="term" value="F:ATP hydrolysis activity"/>
    <property type="evidence" value="ECO:0007669"/>
    <property type="project" value="InterPro"/>
</dbReference>
<dbReference type="InterPro" id="IPR003439">
    <property type="entry name" value="ABC_transporter-like_ATP-bd"/>
</dbReference>
<keyword evidence="7 9" id="KW-0472">Membrane</keyword>
<dbReference type="InterPro" id="IPR003593">
    <property type="entry name" value="AAA+_ATPase"/>
</dbReference>
<evidence type="ECO:0000256" key="3">
    <source>
        <dbReference type="ARBA" id="ARBA00022692"/>
    </source>
</evidence>
<dbReference type="Pfam" id="PF01061">
    <property type="entry name" value="ABC2_membrane"/>
    <property type="match status" value="1"/>
</dbReference>
<dbReference type="InterPro" id="IPR027417">
    <property type="entry name" value="P-loop_NTPase"/>
</dbReference>
<comment type="caution">
    <text evidence="11">The sequence shown here is derived from an EMBL/GenBank/DDBJ whole genome shotgun (WGS) entry which is preliminary data.</text>
</comment>
<dbReference type="InterPro" id="IPR050352">
    <property type="entry name" value="ABCG_transporters"/>
</dbReference>
<feature type="domain" description="ABC transporter" evidence="10">
    <location>
        <begin position="79"/>
        <end position="328"/>
    </location>
</feature>
<feature type="compositionally biased region" description="Basic and acidic residues" evidence="8">
    <location>
        <begin position="1"/>
        <end position="14"/>
    </location>
</feature>
<organism evidence="11 12">
    <name type="scientific">Coemansia biformis</name>
    <dbReference type="NCBI Taxonomy" id="1286918"/>
    <lineage>
        <taxon>Eukaryota</taxon>
        <taxon>Fungi</taxon>
        <taxon>Fungi incertae sedis</taxon>
        <taxon>Zoopagomycota</taxon>
        <taxon>Kickxellomycotina</taxon>
        <taxon>Kickxellomycetes</taxon>
        <taxon>Kickxellales</taxon>
        <taxon>Kickxellaceae</taxon>
        <taxon>Coemansia</taxon>
    </lineage>
</organism>
<dbReference type="InterPro" id="IPR013525">
    <property type="entry name" value="ABC2_TM"/>
</dbReference>
<dbReference type="SMART" id="SM00382">
    <property type="entry name" value="AAA"/>
    <property type="match status" value="1"/>
</dbReference>
<keyword evidence="3 9" id="KW-0812">Transmembrane</keyword>
<gene>
    <name evidence="11" type="ORF">LPJ61_004317</name>
</gene>
<feature type="transmembrane region" description="Helical" evidence="9">
    <location>
        <begin position="603"/>
        <end position="623"/>
    </location>
</feature>
<dbReference type="InterPro" id="IPR043926">
    <property type="entry name" value="ABCG_dom"/>
</dbReference>
<dbReference type="PROSITE" id="PS00211">
    <property type="entry name" value="ABC_TRANSPORTER_1"/>
    <property type="match status" value="1"/>
</dbReference>
<feature type="transmembrane region" description="Helical" evidence="9">
    <location>
        <begin position="459"/>
        <end position="483"/>
    </location>
</feature>
<name>A0A9W8CVG4_9FUNG</name>
<feature type="transmembrane region" description="Helical" evidence="9">
    <location>
        <begin position="537"/>
        <end position="562"/>
    </location>
</feature>
<accession>A0A9W8CVG4</accession>
<proteinExistence type="predicted"/>
<keyword evidence="2" id="KW-0813">Transport</keyword>
<dbReference type="Proteomes" id="UP001143981">
    <property type="component" value="Unassembled WGS sequence"/>
</dbReference>
<feature type="region of interest" description="Disordered" evidence="8">
    <location>
        <begin position="1"/>
        <end position="37"/>
    </location>
</feature>
<protein>
    <recommendedName>
        <fullName evidence="10">ABC transporter domain-containing protein</fullName>
    </recommendedName>
</protein>
<evidence type="ECO:0000256" key="4">
    <source>
        <dbReference type="ARBA" id="ARBA00022741"/>
    </source>
</evidence>
<dbReference type="PANTHER" id="PTHR48041">
    <property type="entry name" value="ABC TRANSPORTER G FAMILY MEMBER 28"/>
    <property type="match status" value="1"/>
</dbReference>
<dbReference type="InterPro" id="IPR017871">
    <property type="entry name" value="ABC_transporter-like_CS"/>
</dbReference>
<feature type="transmembrane region" description="Helical" evidence="9">
    <location>
        <begin position="684"/>
        <end position="707"/>
    </location>
</feature>
<dbReference type="GO" id="GO:0140359">
    <property type="term" value="F:ABC-type transporter activity"/>
    <property type="evidence" value="ECO:0007669"/>
    <property type="project" value="InterPro"/>
</dbReference>
<evidence type="ECO:0000259" key="10">
    <source>
        <dbReference type="PROSITE" id="PS50893"/>
    </source>
</evidence>
<dbReference type="SUPFAM" id="SSF52540">
    <property type="entry name" value="P-loop containing nucleoside triphosphate hydrolases"/>
    <property type="match status" value="1"/>
</dbReference>
<sequence length="718" mass="78630">MDHHGAGAVARHDPQPPPAADAVRQAPSIVSSSASSSQQYGSTREFIELPLSPVDGYPSSKVPEKTLSSVIAGQHAPLLAWEDVAYSVKIKDKEQSSMRTLLHGISGEVYPGEVIGLLGPSGAGKTTLLNILAGRIEGGMLSGRVSFRGRKRVPGVFKRRVAYVEQEDMMFPMLTVEETIMFAAKLRLADRNYTQLQKVERVASIMHQLRLSHVKGSKIGDALSRGVSGGERKRVSIGVGLVTDPDMIVLDEPTSGLDSNSAEMVVELVRDITRSRGIASIMTVHQPNANMLTCFDRVLLLSQGRLVFFGSVAEALEYFETKGFPCPMRQNPADFFIDMMSLNNRSPQDLEASRRRIEHLAQSFSGSSKLTTKMSLSYGGLYEQRPYALQGPTPAASRGGVAGMAAAASASTTVGLRQDAPFNWGTPEADDAEPPERASWLFELRTLAQRDAITTLRHYTFLSAVGLNTVSVLLLLGLLFYQLGREVESIQNRIGLFFALTLNSTYGVMSHYLYVYYKAKDIMLSERGSGSYRMTTFYLAKVAVYLPFAVLSSWIYFVGIYFMAGLQPVATKVFVSLSLFTVLIVVTLAVTLMVGSFVSTYDLASVIAALTVTTWVIFGGHLANAGELLPVISWMQFISPAFYVYEGMVRTEFTGLELHCKANNGLCVARGDDVIKLYKLDQFTVGQCALIGVCMAVGYNALAYLSLRWKAKPKYLWI</sequence>
<dbReference type="OrthoDB" id="66620at2759"/>
<evidence type="ECO:0000256" key="6">
    <source>
        <dbReference type="ARBA" id="ARBA00022989"/>
    </source>
</evidence>
<keyword evidence="5" id="KW-0067">ATP-binding</keyword>
<keyword evidence="6 9" id="KW-1133">Transmembrane helix</keyword>
<dbReference type="GO" id="GO:0016020">
    <property type="term" value="C:membrane"/>
    <property type="evidence" value="ECO:0007669"/>
    <property type="project" value="UniProtKB-SubCell"/>
</dbReference>
<dbReference type="PROSITE" id="PS50893">
    <property type="entry name" value="ABC_TRANSPORTER_2"/>
    <property type="match status" value="1"/>
</dbReference>
<dbReference type="Pfam" id="PF19055">
    <property type="entry name" value="ABC2_membrane_7"/>
    <property type="match status" value="1"/>
</dbReference>
<evidence type="ECO:0000256" key="5">
    <source>
        <dbReference type="ARBA" id="ARBA00022840"/>
    </source>
</evidence>
<dbReference type="Pfam" id="PF00005">
    <property type="entry name" value="ABC_tran"/>
    <property type="match status" value="1"/>
</dbReference>
<evidence type="ECO:0000256" key="1">
    <source>
        <dbReference type="ARBA" id="ARBA00004141"/>
    </source>
</evidence>
<evidence type="ECO:0000256" key="2">
    <source>
        <dbReference type="ARBA" id="ARBA00022448"/>
    </source>
</evidence>
<dbReference type="PANTHER" id="PTHR48041:SF122">
    <property type="entry name" value="ABC TRANSPORTER DOMAIN-CONTAINING PROTEIN"/>
    <property type="match status" value="1"/>
</dbReference>
<comment type="subcellular location">
    <subcellularLocation>
        <location evidence="1">Membrane</location>
        <topology evidence="1">Multi-pass membrane protein</topology>
    </subcellularLocation>
</comment>
<evidence type="ECO:0000256" key="8">
    <source>
        <dbReference type="SAM" id="MobiDB-lite"/>
    </source>
</evidence>
<feature type="transmembrane region" description="Helical" evidence="9">
    <location>
        <begin position="574"/>
        <end position="597"/>
    </location>
</feature>
<evidence type="ECO:0000256" key="9">
    <source>
        <dbReference type="SAM" id="Phobius"/>
    </source>
</evidence>
<evidence type="ECO:0000256" key="7">
    <source>
        <dbReference type="ARBA" id="ARBA00023136"/>
    </source>
</evidence>
<feature type="transmembrane region" description="Helical" evidence="9">
    <location>
        <begin position="495"/>
        <end position="517"/>
    </location>
</feature>
<dbReference type="AlphaFoldDB" id="A0A9W8CVG4"/>
<dbReference type="GO" id="GO:0005524">
    <property type="term" value="F:ATP binding"/>
    <property type="evidence" value="ECO:0007669"/>
    <property type="project" value="UniProtKB-KW"/>
</dbReference>
<evidence type="ECO:0000313" key="12">
    <source>
        <dbReference type="Proteomes" id="UP001143981"/>
    </source>
</evidence>
<keyword evidence="12" id="KW-1185">Reference proteome</keyword>
<evidence type="ECO:0000313" key="11">
    <source>
        <dbReference type="EMBL" id="KAJ1727933.1"/>
    </source>
</evidence>
<dbReference type="Gene3D" id="3.40.50.300">
    <property type="entry name" value="P-loop containing nucleotide triphosphate hydrolases"/>
    <property type="match status" value="1"/>
</dbReference>
<reference evidence="11" key="1">
    <citation type="submission" date="2022-07" db="EMBL/GenBank/DDBJ databases">
        <title>Phylogenomic reconstructions and comparative analyses of Kickxellomycotina fungi.</title>
        <authorList>
            <person name="Reynolds N.K."/>
            <person name="Stajich J.E."/>
            <person name="Barry K."/>
            <person name="Grigoriev I.V."/>
            <person name="Crous P."/>
            <person name="Smith M.E."/>
        </authorList>
    </citation>
    <scope>NUCLEOTIDE SEQUENCE</scope>
    <source>
        <strain evidence="11">BCRC 34381</strain>
    </source>
</reference>
<dbReference type="EMBL" id="JANBOI010000940">
    <property type="protein sequence ID" value="KAJ1727933.1"/>
    <property type="molecule type" value="Genomic_DNA"/>
</dbReference>